<comment type="function">
    <text evidence="14">Catalytic component of the DSC E3 ubiquitin ligase complex which is required for the srbA transcriptional activator proteolytic cleavage to release the soluble transcription factor from the membrane in low oxygen or sterol conditions. Required for growth during hypoxia and triazole drug susceptibility, as well as for virulence in a murine model of invasive pulmonary aspergillosis (IPA).</text>
</comment>
<feature type="transmembrane region" description="Helical" evidence="21">
    <location>
        <begin position="411"/>
        <end position="430"/>
    </location>
</feature>
<evidence type="ECO:0000256" key="10">
    <source>
        <dbReference type="ARBA" id="ARBA00022786"/>
    </source>
</evidence>
<feature type="compositionally biased region" description="Polar residues" evidence="20">
    <location>
        <begin position="526"/>
        <end position="545"/>
    </location>
</feature>
<sequence length="854" mass="96612">MPSVPSRQETARLVLLAVLIFFLYISPDSPTSGSKLSQETAVDNVNQYKNLLATLNSTRWQDFNPQRESHVVDKSAKYLNLTGFRQDDGYQGWGRLGKWKERCMLFFLEAHGRSQKGKEPRDNAFYTNITGIVQGKWVRYEADLIELDRKVWPKINISKIAPAVKWDTEKNELWTRNITGSSGKIRIRLEENDSEIIDLEPKDSREDSLGSVREIAATITLNDDSNKGNGWVMRTHGVYWPKVGVLLMTTTSEKFAGIFGLPHLTLDLEQYVSSQRLLNRTLGKALDNPEKNTRSERENMWVMNSEDGDVLMTPHCEFVVFAQVYPFEVDQITNFGDKKLTLIIQEIERELRAPNGAPTPRIPMLKMSTVILSPDCGFILESKGPPSFTFEDGEHLTGKKHEVLVRNMQHLLEGFAVVILAQTLLLVAQSKDASTPSTIGRISLYTISFMLFADAFIFAILSLLSGVSPNLFPSALLVSFMSLMSVMLGIRFLSAIWNSQEPERIERLRQQRVLEVATQPSSELNLTQVNTPNTDTNITSSTTVRPQEDNPIIIPSDQDIDAEIFEDTLNSSSSLLPTTNENRASTQATSQPRGVSFATIYVRSVLLLTFILFLTLSSTSWPARLRKMYIFTLSLINLSFPSFQIYRNVQRNCRKALLWKFIIGQSILRMAPLAYFYLIDDNILFSETDLKAFSVLAGWVWIQCWTLVAQSILGPRWGLPKNWYVEGWNYHPILRNENLEASGLPIGLTLDQDASTFIHTPTSISFLPNGQGQGQLGKMTNSFRSVDCAICMQVLEVPIIKTDGDTTTSGVAEILESRRYMVTPCRHIFHSKCLEGWMQFRLQCPICRDKLPPL</sequence>
<comment type="caution">
    <text evidence="24">The sequence shown here is derived from an EMBL/GenBank/DDBJ whole genome shotgun (WGS) entry which is preliminary data.</text>
</comment>
<dbReference type="Pfam" id="PF11145">
    <property type="entry name" value="DUF2921"/>
    <property type="match status" value="2"/>
</dbReference>
<dbReference type="GO" id="GO:0061630">
    <property type="term" value="F:ubiquitin protein ligase activity"/>
    <property type="evidence" value="ECO:0007669"/>
    <property type="project" value="UniProtKB-EC"/>
</dbReference>
<evidence type="ECO:0000256" key="6">
    <source>
        <dbReference type="ARBA" id="ARBA00022692"/>
    </source>
</evidence>
<dbReference type="GO" id="GO:0016567">
    <property type="term" value="P:protein ubiquitination"/>
    <property type="evidence" value="ECO:0007669"/>
    <property type="project" value="UniProtKB-UniPathway"/>
</dbReference>
<evidence type="ECO:0000256" key="13">
    <source>
        <dbReference type="ARBA" id="ARBA00023136"/>
    </source>
</evidence>
<keyword evidence="12 21" id="KW-1133">Transmembrane helix</keyword>
<keyword evidence="9 19" id="KW-0863">Zinc-finger</keyword>
<dbReference type="Pfam" id="PF13639">
    <property type="entry name" value="zf-RING_2"/>
    <property type="match status" value="1"/>
</dbReference>
<dbReference type="GO" id="GO:0044695">
    <property type="term" value="C:Dsc E3 ubiquitin ligase complex"/>
    <property type="evidence" value="ECO:0007669"/>
    <property type="project" value="TreeGrafter"/>
</dbReference>
<dbReference type="Gene3D" id="3.30.40.10">
    <property type="entry name" value="Zinc/RING finger domain, C3HC4 (zinc finger)"/>
    <property type="match status" value="1"/>
</dbReference>
<feature type="transmembrane region" description="Helical" evidence="21">
    <location>
        <begin position="658"/>
        <end position="678"/>
    </location>
</feature>
<evidence type="ECO:0000256" key="17">
    <source>
        <dbReference type="ARBA" id="ARBA00077885"/>
    </source>
</evidence>
<evidence type="ECO:0000313" key="24">
    <source>
        <dbReference type="EMBL" id="RKF57940.1"/>
    </source>
</evidence>
<evidence type="ECO:0000256" key="1">
    <source>
        <dbReference type="ARBA" id="ARBA00000900"/>
    </source>
</evidence>
<evidence type="ECO:0000256" key="19">
    <source>
        <dbReference type="PROSITE-ProRule" id="PRU00175"/>
    </source>
</evidence>
<evidence type="ECO:0000256" key="9">
    <source>
        <dbReference type="ARBA" id="ARBA00022771"/>
    </source>
</evidence>
<keyword evidence="13 21" id="KW-0472">Membrane</keyword>
<name>A0A420HKJ1_9PEZI</name>
<dbReference type="GO" id="GO:0012505">
    <property type="term" value="C:endomembrane system"/>
    <property type="evidence" value="ECO:0007669"/>
    <property type="project" value="UniProtKB-SubCell"/>
</dbReference>
<feature type="transmembrane region" description="Helical" evidence="21">
    <location>
        <begin position="690"/>
        <end position="713"/>
    </location>
</feature>
<keyword evidence="25" id="KW-1185">Reference proteome</keyword>
<evidence type="ECO:0000313" key="25">
    <source>
        <dbReference type="Proteomes" id="UP000283383"/>
    </source>
</evidence>
<feature type="domain" description="RING-type" evidence="23">
    <location>
        <begin position="788"/>
        <end position="848"/>
    </location>
</feature>
<comment type="pathway">
    <text evidence="3">Protein modification; protein ubiquitination.</text>
</comment>
<dbReference type="GO" id="GO:0008270">
    <property type="term" value="F:zinc ion binding"/>
    <property type="evidence" value="ECO:0007669"/>
    <property type="project" value="UniProtKB-KW"/>
</dbReference>
<evidence type="ECO:0000256" key="22">
    <source>
        <dbReference type="SAM" id="SignalP"/>
    </source>
</evidence>
<keyword evidence="6 21" id="KW-0812">Transmembrane</keyword>
<dbReference type="EC" id="2.3.2.27" evidence="4"/>
<dbReference type="PROSITE" id="PS50089">
    <property type="entry name" value="ZF_RING_2"/>
    <property type="match status" value="1"/>
</dbReference>
<evidence type="ECO:0000256" key="20">
    <source>
        <dbReference type="SAM" id="MobiDB-lite"/>
    </source>
</evidence>
<feature type="signal peptide" evidence="22">
    <location>
        <begin position="1"/>
        <end position="27"/>
    </location>
</feature>
<dbReference type="UniPathway" id="UPA00143"/>
<dbReference type="AlphaFoldDB" id="A0A420HKJ1"/>
<dbReference type="PANTHER" id="PTHR22763">
    <property type="entry name" value="RING ZINC FINGER PROTEIN"/>
    <property type="match status" value="1"/>
</dbReference>
<feature type="transmembrane region" description="Helical" evidence="21">
    <location>
        <begin position="476"/>
        <end position="497"/>
    </location>
</feature>
<gene>
    <name evidence="24" type="ORF">GcM3_185004</name>
</gene>
<dbReference type="InterPro" id="IPR001841">
    <property type="entry name" value="Znf_RING"/>
</dbReference>
<keyword evidence="5" id="KW-0808">Transferase</keyword>
<evidence type="ECO:0000256" key="12">
    <source>
        <dbReference type="ARBA" id="ARBA00022989"/>
    </source>
</evidence>
<evidence type="ECO:0000259" key="23">
    <source>
        <dbReference type="PROSITE" id="PS50089"/>
    </source>
</evidence>
<feature type="transmembrane region" description="Helical" evidence="21">
    <location>
        <begin position="442"/>
        <end position="464"/>
    </location>
</feature>
<keyword evidence="8 22" id="KW-0732">Signal</keyword>
<dbReference type="STRING" id="62708.A0A420HKJ1"/>
<accession>A0A420HKJ1</accession>
<evidence type="ECO:0000256" key="5">
    <source>
        <dbReference type="ARBA" id="ARBA00022679"/>
    </source>
</evidence>
<dbReference type="InterPro" id="IPR013083">
    <property type="entry name" value="Znf_RING/FYVE/PHD"/>
</dbReference>
<evidence type="ECO:0000256" key="3">
    <source>
        <dbReference type="ARBA" id="ARBA00004906"/>
    </source>
</evidence>
<feature type="region of interest" description="Disordered" evidence="20">
    <location>
        <begin position="526"/>
        <end position="550"/>
    </location>
</feature>
<proteinExistence type="predicted"/>
<feature type="chain" id="PRO_5019499272" description="DSC E3 ubiquitin ligase complex subunit A" evidence="22">
    <location>
        <begin position="28"/>
        <end position="854"/>
    </location>
</feature>
<dbReference type="SMART" id="SM00184">
    <property type="entry name" value="RING"/>
    <property type="match status" value="1"/>
</dbReference>
<evidence type="ECO:0000256" key="21">
    <source>
        <dbReference type="SAM" id="Phobius"/>
    </source>
</evidence>
<evidence type="ECO:0000256" key="2">
    <source>
        <dbReference type="ARBA" id="ARBA00004127"/>
    </source>
</evidence>
<keyword evidence="10" id="KW-0833">Ubl conjugation pathway</keyword>
<reference evidence="24 25" key="1">
    <citation type="journal article" date="2018" name="BMC Genomics">
        <title>Comparative genome analyses reveal sequence features reflecting distinct modes of host-adaptation between dicot and monocot powdery mildew.</title>
        <authorList>
            <person name="Wu Y."/>
            <person name="Ma X."/>
            <person name="Pan Z."/>
            <person name="Kale S.D."/>
            <person name="Song Y."/>
            <person name="King H."/>
            <person name="Zhang Q."/>
            <person name="Presley C."/>
            <person name="Deng X."/>
            <person name="Wei C.I."/>
            <person name="Xiao S."/>
        </authorList>
    </citation>
    <scope>NUCLEOTIDE SEQUENCE [LARGE SCALE GENOMIC DNA]</scope>
    <source>
        <strain evidence="24">UMSG3</strain>
    </source>
</reference>
<feature type="transmembrane region" description="Helical" evidence="21">
    <location>
        <begin position="595"/>
        <end position="616"/>
    </location>
</feature>
<dbReference type="InterPro" id="IPR050731">
    <property type="entry name" value="HRD1_E3_ubiq-ligases"/>
</dbReference>
<comment type="catalytic activity">
    <reaction evidence="1">
        <text>S-ubiquitinyl-[E2 ubiquitin-conjugating enzyme]-L-cysteine + [acceptor protein]-L-lysine = [E2 ubiquitin-conjugating enzyme]-L-cysteine + N(6)-ubiquitinyl-[acceptor protein]-L-lysine.</text>
        <dbReference type="EC" id="2.3.2.27"/>
    </reaction>
</comment>
<dbReference type="FunFam" id="3.30.40.10:FF:000626">
    <property type="entry name" value="Transmembrane ubiquitin ligase 1"/>
    <property type="match status" value="1"/>
</dbReference>
<evidence type="ECO:0000256" key="4">
    <source>
        <dbReference type="ARBA" id="ARBA00012483"/>
    </source>
</evidence>
<dbReference type="InterPro" id="IPR021319">
    <property type="entry name" value="DUF2921"/>
</dbReference>
<dbReference type="GO" id="GO:0043161">
    <property type="term" value="P:proteasome-mediated ubiquitin-dependent protein catabolic process"/>
    <property type="evidence" value="ECO:0007669"/>
    <property type="project" value="TreeGrafter"/>
</dbReference>
<keyword evidence="11" id="KW-0862">Zinc</keyword>
<organism evidence="24 25">
    <name type="scientific">Golovinomyces cichoracearum</name>
    <dbReference type="NCBI Taxonomy" id="62708"/>
    <lineage>
        <taxon>Eukaryota</taxon>
        <taxon>Fungi</taxon>
        <taxon>Dikarya</taxon>
        <taxon>Ascomycota</taxon>
        <taxon>Pezizomycotina</taxon>
        <taxon>Leotiomycetes</taxon>
        <taxon>Erysiphales</taxon>
        <taxon>Erysiphaceae</taxon>
        <taxon>Golovinomyces</taxon>
    </lineage>
</organism>
<evidence type="ECO:0000256" key="8">
    <source>
        <dbReference type="ARBA" id="ARBA00022729"/>
    </source>
</evidence>
<protein>
    <recommendedName>
        <fullName evidence="16">DSC E3 ubiquitin ligase complex subunit A</fullName>
        <ecNumber evidence="4">2.3.2.27</ecNumber>
    </recommendedName>
    <alternativeName>
        <fullName evidence="17">Defective for SREBP cleavage protein A</fullName>
    </alternativeName>
    <alternativeName>
        <fullName evidence="18">RING-type E3 ubiquitin transferase dscA</fullName>
    </alternativeName>
</protein>
<evidence type="ECO:0000256" key="16">
    <source>
        <dbReference type="ARBA" id="ARBA00071072"/>
    </source>
</evidence>
<evidence type="ECO:0000256" key="11">
    <source>
        <dbReference type="ARBA" id="ARBA00022833"/>
    </source>
</evidence>
<evidence type="ECO:0000256" key="18">
    <source>
        <dbReference type="ARBA" id="ARBA00082128"/>
    </source>
</evidence>
<keyword evidence="7" id="KW-0479">Metal-binding</keyword>
<comment type="subcellular location">
    <subcellularLocation>
        <location evidence="2">Endomembrane system</location>
        <topology evidence="2">Multi-pass membrane protein</topology>
    </subcellularLocation>
</comment>
<evidence type="ECO:0000256" key="7">
    <source>
        <dbReference type="ARBA" id="ARBA00022723"/>
    </source>
</evidence>
<dbReference type="EMBL" id="MCBQ01018530">
    <property type="protein sequence ID" value="RKF57940.1"/>
    <property type="molecule type" value="Genomic_DNA"/>
</dbReference>
<dbReference type="Proteomes" id="UP000283383">
    <property type="component" value="Unassembled WGS sequence"/>
</dbReference>
<evidence type="ECO:0000256" key="14">
    <source>
        <dbReference type="ARBA" id="ARBA00056116"/>
    </source>
</evidence>
<dbReference type="PANTHER" id="PTHR22763:SF162">
    <property type="entry name" value="TRANSMEMBRANE E3 UBIQUITIN-PROTEIN LIGASE 1"/>
    <property type="match status" value="1"/>
</dbReference>
<evidence type="ECO:0000256" key="15">
    <source>
        <dbReference type="ARBA" id="ARBA00063126"/>
    </source>
</evidence>
<dbReference type="SUPFAM" id="SSF57850">
    <property type="entry name" value="RING/U-box"/>
    <property type="match status" value="1"/>
</dbReference>
<comment type="subunit">
    <text evidence="15">Component of the DSC E3 ubiquitin ligase complex composed of dscA, dscB, dscC and dscD.</text>
</comment>